<dbReference type="GO" id="GO:0006782">
    <property type="term" value="P:protoporphyrinogen IX biosynthetic process"/>
    <property type="evidence" value="ECO:0007669"/>
    <property type="project" value="UniProtKB-UniPathway"/>
</dbReference>
<dbReference type="GO" id="GO:0004853">
    <property type="term" value="F:uroporphyrinogen decarboxylase activity"/>
    <property type="evidence" value="ECO:0007669"/>
    <property type="project" value="UniProtKB-EC"/>
</dbReference>
<dbReference type="OrthoDB" id="339900at2759"/>
<sequence length="1035" mass="114917">MASSVFLSVSLLILLHPLFTQANLHKSKSLFKASLLSQPPTNDSIPPTRYFEVTKPIIVPETKPFSINVLQHDFGYTYGKPPVSVNYNFPSDCPYQEFSKIVLEWNATCKGRQFDRIFGVWLSGVELLRSCSAEPRATGIVWSVQKDITRYSSLLLLNKTQTFSVYLGNLIDDTYTGIYHVNVTIYFYPAVEKVNPFKGKVEDLGSGADLIIPFSRNLPLNDGLWYEIQNATDVKEQEFEIPQNVYRAVLEVYVSFHENDEFWYGNPPNDYIAANNLTGTPGNGPFREVVVSLDGEVVGAVWPFTVVFTGGINPLLWRPISAIGSFDLPTYDIEITPFLGNLLDGKTHKLGFSVTNALNVWYIDANLHLWLDSKSTKTEGKLLQHDIVPLGVSSVSDFKGLNGTFIINTTRFISSTGWIKSSYGIVTTKSVQNLSFSNSMVMAKDGNLQIVDQRIQFDDIVYPKMPAFHAVSKNSLKRFLFSLYSDYIDQGNGTSLSVANVTLGFLEKKSKDPYSWSPRISLKNLQEGQGVMVVKDNLVVSGVASTQQTYNYHGGKFCYSRNVSSSNYTILHDEVRNECKKRAKFHSGFGLSRWWPSSSRRAFLATHIKLAAALLVQLPAICKMIGSACSSLGVKSSSLTVHLGFHSSEINGLPGAFVSSPKKSKLKRFSIACSSSTTDPLLVKAARGDPVSRPPAWMMRQAGRYMAVYRKLAEKHPSFRERSETTDLIVEISLQPWEAFRPDGVIIFSDILTPLPAFGVPFDIEDVRGPVIQSPIRSEDGLKALHPIDMEKLHFVGESLKILRQEVGGHAAVLGFVGAPWTIATYIVEGGTTRTYTTIKSMCHTAPSLLRALLSHLTKALSEYIIYQVESGAHCIQIFDSWGGQLPPEMWEKWSKPYITEIVNVVRSKCPKTPLVLYINGNGGLLERMKGTGVDVIGLDWTVDMADGRKRLGNDISVQGNVDPAYLFSPLPAVTEEIQRVVKCAGSRGHILNLGHGVLVGTPEEAVAHFFEVTKSLKYDSLFQNHAMEESKLLV</sequence>
<keyword evidence="8 13" id="KW-0210">Decarboxylase</keyword>
<keyword evidence="9" id="KW-0149">Chlorophyll biosynthesis</keyword>
<dbReference type="AlphaFoldDB" id="A0A1R3JCF2"/>
<dbReference type="PROSITE" id="PS00907">
    <property type="entry name" value="UROD_2"/>
    <property type="match status" value="1"/>
</dbReference>
<keyword evidence="10 13" id="KW-0456">Lyase</keyword>
<feature type="domain" description="Uroporphyrinogen decarboxylase (URO-D)" evidence="17">
    <location>
        <begin position="814"/>
        <end position="830"/>
    </location>
</feature>
<evidence type="ECO:0000256" key="11">
    <source>
        <dbReference type="ARBA" id="ARBA00023244"/>
    </source>
</evidence>
<evidence type="ECO:0000259" key="16">
    <source>
        <dbReference type="PROSITE" id="PS00906"/>
    </source>
</evidence>
<feature type="chain" id="PRO_5012435802" description="Uroporphyrinogen decarboxylase" evidence="15">
    <location>
        <begin position="23"/>
        <end position="1035"/>
    </location>
</feature>
<dbReference type="PANTHER" id="PTHR31104">
    <property type="entry name" value="PEPTIDE-N4-(N-ACETYL-BETA-GLUCOSAMINYL)ASPARAGINE AMIDASE A PROTEIN"/>
    <property type="match status" value="1"/>
</dbReference>
<evidence type="ECO:0000256" key="12">
    <source>
        <dbReference type="ARBA" id="ARBA00048033"/>
    </source>
</evidence>
<evidence type="ECO:0000256" key="15">
    <source>
        <dbReference type="SAM" id="SignalP"/>
    </source>
</evidence>
<dbReference type="Pfam" id="PF12222">
    <property type="entry name" value="PNGaseA"/>
    <property type="match status" value="1"/>
</dbReference>
<comment type="pathway">
    <text evidence="3 13">Porphyrin-containing compound metabolism; protoporphyrin-IX biosynthesis; coproporphyrinogen-III from 5-aminolevulinate: step 4/4.</text>
</comment>
<gene>
    <name evidence="18" type="ORF">COLO4_17553</name>
</gene>
<dbReference type="Pfam" id="PF25156">
    <property type="entry name" value="PNGase_A_C"/>
    <property type="match status" value="1"/>
</dbReference>
<dbReference type="InterPro" id="IPR021102">
    <property type="entry name" value="PNGase_A"/>
</dbReference>
<evidence type="ECO:0000256" key="2">
    <source>
        <dbReference type="ARBA" id="ARBA00004229"/>
    </source>
</evidence>
<dbReference type="NCBIfam" id="TIGR01464">
    <property type="entry name" value="hemE"/>
    <property type="match status" value="1"/>
</dbReference>
<keyword evidence="11 13" id="KW-0627">Porphyrin biosynthesis</keyword>
<keyword evidence="15" id="KW-0732">Signal</keyword>
<evidence type="ECO:0000256" key="1">
    <source>
        <dbReference type="ARBA" id="ARBA00002448"/>
    </source>
</evidence>
<dbReference type="GO" id="GO:0009507">
    <property type="term" value="C:chloroplast"/>
    <property type="evidence" value="ECO:0007669"/>
    <property type="project" value="UniProtKB-SubCell"/>
</dbReference>
<organism evidence="18 19">
    <name type="scientific">Corchorus olitorius</name>
    <dbReference type="NCBI Taxonomy" id="93759"/>
    <lineage>
        <taxon>Eukaryota</taxon>
        <taxon>Viridiplantae</taxon>
        <taxon>Streptophyta</taxon>
        <taxon>Embryophyta</taxon>
        <taxon>Tracheophyta</taxon>
        <taxon>Spermatophyta</taxon>
        <taxon>Magnoliopsida</taxon>
        <taxon>eudicotyledons</taxon>
        <taxon>Gunneridae</taxon>
        <taxon>Pentapetalae</taxon>
        <taxon>rosids</taxon>
        <taxon>malvids</taxon>
        <taxon>Malvales</taxon>
        <taxon>Malvaceae</taxon>
        <taxon>Grewioideae</taxon>
        <taxon>Apeibeae</taxon>
        <taxon>Corchorus</taxon>
    </lineage>
</organism>
<evidence type="ECO:0000256" key="6">
    <source>
        <dbReference type="ARBA" id="ARBA00011738"/>
    </source>
</evidence>
<dbReference type="EC" id="4.1.1.37" evidence="7 13"/>
<dbReference type="CDD" id="cd00717">
    <property type="entry name" value="URO-D"/>
    <property type="match status" value="1"/>
</dbReference>
<comment type="similarity">
    <text evidence="5 14">Belongs to the uroporphyrinogen decarboxylase family.</text>
</comment>
<feature type="signal peptide" evidence="15">
    <location>
        <begin position="1"/>
        <end position="22"/>
    </location>
</feature>
<evidence type="ECO:0000256" key="3">
    <source>
        <dbReference type="ARBA" id="ARBA00004804"/>
    </source>
</evidence>
<dbReference type="HAMAP" id="MF_00218">
    <property type="entry name" value="URO_D"/>
    <property type="match status" value="1"/>
</dbReference>
<accession>A0A1R3JCF2</accession>
<evidence type="ECO:0000256" key="5">
    <source>
        <dbReference type="ARBA" id="ARBA00009935"/>
    </source>
</evidence>
<dbReference type="EMBL" id="AWUE01016359">
    <property type="protein sequence ID" value="OMO92479.1"/>
    <property type="molecule type" value="Genomic_DNA"/>
</dbReference>
<comment type="pathway">
    <text evidence="4">Porphyrin-containing compound metabolism; chlorophyll biosynthesis.</text>
</comment>
<evidence type="ECO:0000256" key="9">
    <source>
        <dbReference type="ARBA" id="ARBA00023171"/>
    </source>
</evidence>
<dbReference type="InterPro" id="IPR006361">
    <property type="entry name" value="Uroporphyrinogen_deCO2ase_HemE"/>
</dbReference>
<dbReference type="UniPathway" id="UPA00251">
    <property type="reaction ID" value="UER00321"/>
</dbReference>
<comment type="subunit">
    <text evidence="6">Homodimer.</text>
</comment>
<evidence type="ECO:0000256" key="7">
    <source>
        <dbReference type="ARBA" id="ARBA00012288"/>
    </source>
</evidence>
<protein>
    <recommendedName>
        <fullName evidence="7 13">Uroporphyrinogen decarboxylase</fullName>
        <ecNumber evidence="7 13">4.1.1.37</ecNumber>
    </recommendedName>
</protein>
<dbReference type="Proteomes" id="UP000187203">
    <property type="component" value="Unassembled WGS sequence"/>
</dbReference>
<keyword evidence="19" id="KW-1185">Reference proteome</keyword>
<feature type="domain" description="Uroporphyrinogen decarboxylase (URO-D)" evidence="16">
    <location>
        <begin position="695"/>
        <end position="704"/>
    </location>
</feature>
<evidence type="ECO:0000256" key="4">
    <source>
        <dbReference type="ARBA" id="ARBA00005173"/>
    </source>
</evidence>
<evidence type="ECO:0000313" key="18">
    <source>
        <dbReference type="EMBL" id="OMO92479.1"/>
    </source>
</evidence>
<dbReference type="Gene3D" id="3.20.20.210">
    <property type="match status" value="1"/>
</dbReference>
<comment type="function">
    <text evidence="1">Catalyzes the decarboxylation of four acetate groups of uroporphyrinogen-III to yield coproporphyrinogen-III.</text>
</comment>
<evidence type="ECO:0000256" key="13">
    <source>
        <dbReference type="RuleBase" id="RU000554"/>
    </source>
</evidence>
<comment type="catalytic activity">
    <reaction evidence="12 13">
        <text>uroporphyrinogen III + 4 H(+) = coproporphyrinogen III + 4 CO2</text>
        <dbReference type="Rhea" id="RHEA:19865"/>
        <dbReference type="ChEBI" id="CHEBI:15378"/>
        <dbReference type="ChEBI" id="CHEBI:16526"/>
        <dbReference type="ChEBI" id="CHEBI:57308"/>
        <dbReference type="ChEBI" id="CHEBI:57309"/>
        <dbReference type="EC" id="4.1.1.37"/>
    </reaction>
</comment>
<dbReference type="InterPro" id="IPR038071">
    <property type="entry name" value="UROD/MetE-like_sf"/>
</dbReference>
<proteinExistence type="inferred from homology"/>
<comment type="caution">
    <text evidence="18">The sequence shown here is derived from an EMBL/GenBank/DDBJ whole genome shotgun (WGS) entry which is preliminary data.</text>
</comment>
<dbReference type="InterPro" id="IPR000257">
    <property type="entry name" value="Uroporphyrinogen_deCOase"/>
</dbReference>
<evidence type="ECO:0000256" key="14">
    <source>
        <dbReference type="RuleBase" id="RU004169"/>
    </source>
</evidence>
<dbReference type="InterPro" id="IPR056948">
    <property type="entry name" value="PNGaseA_N"/>
</dbReference>
<dbReference type="PROSITE" id="PS00906">
    <property type="entry name" value="UROD_1"/>
    <property type="match status" value="1"/>
</dbReference>
<dbReference type="GO" id="GO:0015995">
    <property type="term" value="P:chlorophyll biosynthetic process"/>
    <property type="evidence" value="ECO:0007669"/>
    <property type="project" value="UniProtKB-KW"/>
</dbReference>
<evidence type="ECO:0000256" key="8">
    <source>
        <dbReference type="ARBA" id="ARBA00022793"/>
    </source>
</evidence>
<evidence type="ECO:0000313" key="19">
    <source>
        <dbReference type="Proteomes" id="UP000187203"/>
    </source>
</evidence>
<dbReference type="FunFam" id="3.20.20.210:FF:000006">
    <property type="entry name" value="Uroporphyrinogen decarboxylase"/>
    <property type="match status" value="1"/>
</dbReference>
<evidence type="ECO:0000259" key="17">
    <source>
        <dbReference type="PROSITE" id="PS00907"/>
    </source>
</evidence>
<reference evidence="19" key="1">
    <citation type="submission" date="2013-09" db="EMBL/GenBank/DDBJ databases">
        <title>Corchorus olitorius genome sequencing.</title>
        <authorList>
            <person name="Alam M."/>
            <person name="Haque M.S."/>
            <person name="Islam M.S."/>
            <person name="Emdad E.M."/>
            <person name="Islam M.M."/>
            <person name="Ahmed B."/>
            <person name="Halim A."/>
            <person name="Hossen Q.M.M."/>
            <person name="Hossain M.Z."/>
            <person name="Ahmed R."/>
            <person name="Khan M.M."/>
            <person name="Islam R."/>
            <person name="Rashid M.M."/>
            <person name="Khan S.A."/>
            <person name="Rahman M.S."/>
            <person name="Alam M."/>
            <person name="Yahiya A.S."/>
            <person name="Khan M.S."/>
            <person name="Azam M.S."/>
            <person name="Haque T."/>
            <person name="Lashkar M.Z.H."/>
            <person name="Akhand A.I."/>
            <person name="Morshed G."/>
            <person name="Roy S."/>
            <person name="Uddin K.S."/>
            <person name="Rabeya T."/>
            <person name="Hossain A.S."/>
            <person name="Chowdhury A."/>
            <person name="Snigdha A.R."/>
            <person name="Mortoza M.S."/>
            <person name="Matin S.A."/>
            <person name="Hoque S.M.E."/>
            <person name="Islam M.K."/>
            <person name="Roy D.K."/>
            <person name="Haider R."/>
            <person name="Moosa M.M."/>
            <person name="Elias S.M."/>
            <person name="Hasan A.M."/>
            <person name="Jahan S."/>
            <person name="Shafiuddin M."/>
            <person name="Mahmood N."/>
            <person name="Shommy N.S."/>
        </authorList>
    </citation>
    <scope>NUCLEOTIDE SEQUENCE [LARGE SCALE GENOMIC DNA]</scope>
    <source>
        <strain evidence="19">cv. O-4</strain>
    </source>
</reference>
<comment type="subcellular location">
    <subcellularLocation>
        <location evidence="2">Plastid</location>
        <location evidence="2">Chloroplast</location>
    </subcellularLocation>
</comment>
<evidence type="ECO:0000256" key="10">
    <source>
        <dbReference type="ARBA" id="ARBA00023239"/>
    </source>
</evidence>
<dbReference type="Pfam" id="PF01208">
    <property type="entry name" value="URO-D"/>
    <property type="match status" value="1"/>
</dbReference>
<dbReference type="SUPFAM" id="SSF51726">
    <property type="entry name" value="UROD/MetE-like"/>
    <property type="match status" value="1"/>
</dbReference>
<name>A0A1R3JCF2_9ROSI</name>